<dbReference type="InterPro" id="IPR001029">
    <property type="entry name" value="Flagellin_N"/>
</dbReference>
<reference evidence="8" key="1">
    <citation type="submission" date="2019-07" db="EMBL/GenBank/DDBJ databases">
        <title>Chitinimonas sp. nov., isolated from Ny-Alesund, arctica soil.</title>
        <authorList>
            <person name="Xu Q."/>
            <person name="Peng F."/>
        </authorList>
    </citation>
    <scope>NUCLEOTIDE SEQUENCE [LARGE SCALE GENOMIC DNA]</scope>
    <source>
        <strain evidence="8">R3-44</strain>
    </source>
</reference>
<dbReference type="Gene3D" id="1.20.1330.10">
    <property type="entry name" value="f41 fragment of flagellin, N-terminal domain"/>
    <property type="match status" value="2"/>
</dbReference>
<dbReference type="KEGG" id="cari:FNU76_22260"/>
<proteinExistence type="inferred from homology"/>
<keyword evidence="7" id="KW-0282">Flagellum</keyword>
<evidence type="ECO:0000256" key="1">
    <source>
        <dbReference type="ARBA" id="ARBA00004365"/>
    </source>
</evidence>
<evidence type="ECO:0000313" key="7">
    <source>
        <dbReference type="EMBL" id="QDQ28853.1"/>
    </source>
</evidence>
<dbReference type="GO" id="GO:0005576">
    <property type="term" value="C:extracellular region"/>
    <property type="evidence" value="ECO:0007669"/>
    <property type="project" value="UniProtKB-SubCell"/>
</dbReference>
<comment type="similarity">
    <text evidence="3">Belongs to the bacterial flagellin family.</text>
</comment>
<dbReference type="InterPro" id="IPR013384">
    <property type="entry name" value="Flagell_FlgL"/>
</dbReference>
<dbReference type="NCBIfam" id="TIGR02550">
    <property type="entry name" value="flagell_flgL"/>
    <property type="match status" value="1"/>
</dbReference>
<dbReference type="RefSeq" id="WP_144280236.1">
    <property type="nucleotide sequence ID" value="NZ_CP041730.1"/>
</dbReference>
<dbReference type="SUPFAM" id="SSF64518">
    <property type="entry name" value="Phase 1 flagellin"/>
    <property type="match status" value="1"/>
</dbReference>
<evidence type="ECO:0000259" key="5">
    <source>
        <dbReference type="Pfam" id="PF00669"/>
    </source>
</evidence>
<evidence type="ECO:0000313" key="8">
    <source>
        <dbReference type="Proteomes" id="UP000317550"/>
    </source>
</evidence>
<name>A0A516SL53_9NEIS</name>
<accession>A0A516SL53</accession>
<organism evidence="7 8">
    <name type="scientific">Chitinimonas arctica</name>
    <dbReference type="NCBI Taxonomy" id="2594795"/>
    <lineage>
        <taxon>Bacteria</taxon>
        <taxon>Pseudomonadati</taxon>
        <taxon>Pseudomonadota</taxon>
        <taxon>Betaproteobacteria</taxon>
        <taxon>Neisseriales</taxon>
        <taxon>Chitinibacteraceae</taxon>
        <taxon>Chitinimonas</taxon>
    </lineage>
</organism>
<gene>
    <name evidence="7" type="primary">flgL</name>
    <name evidence="7" type="ORF">FNU76_22260</name>
</gene>
<dbReference type="EMBL" id="CP041730">
    <property type="protein sequence ID" value="QDQ28853.1"/>
    <property type="molecule type" value="Genomic_DNA"/>
</dbReference>
<dbReference type="PANTHER" id="PTHR42792">
    <property type="entry name" value="FLAGELLIN"/>
    <property type="match status" value="1"/>
</dbReference>
<evidence type="ECO:0000256" key="3">
    <source>
        <dbReference type="ARBA" id="ARBA00005709"/>
    </source>
</evidence>
<dbReference type="GO" id="GO:0009424">
    <property type="term" value="C:bacterial-type flagellum hook"/>
    <property type="evidence" value="ECO:0007669"/>
    <property type="project" value="InterPro"/>
</dbReference>
<dbReference type="AlphaFoldDB" id="A0A516SL53"/>
<dbReference type="OrthoDB" id="9758307at2"/>
<sequence length="550" mass="59012">MRVATSTIFNLGVFNMNNRSVDLFKLQNQLSTGRSILTPSDDPVASARALDLTQATRLNGQYIDNVKYANDTLALTENNLQQTVETIQDIQQLAVQSGNPALTNSEKRIIEADIRGKYQSLLGLANTTDGNGMYLFSGFKGDTKPFNEKAFGDVSYDGDQGQRAVQISPSRQIPVSNSGADVFVKIRNGNGTFATSLGKPDLPRTINVGDSGPIQFSRDPAGGFVQSDYRVDWDAGTGNYTITRANGGGAVVFSHAALLAGANAFGMRIQAQGLPPGTATASISFDATLSNNRGTSVVSPGVVTDPVKWAAANSNNERYRVQFHSVVNPTDPTTNLTKYDIIDNDTASANYNRSLIDGYNYTTDVPAGGRTDTAGNPNSFPRTYTSGTDIVFGQQIGEVAALYPGWDFGGKLSVDGTPKDGDSFSLEPSKDHDLFSTIGDFSAALTGYANNEVSGAIFQNQLNTTLSNLDNALSRILSVQAGLGSRQKEGESVQNTNEDLNVQYKSTISKLTDLDYAQAISDFTQTQTYLDAARKSFSSVQNLSLFQYIS</sequence>
<dbReference type="Pfam" id="PF00700">
    <property type="entry name" value="Flagellin_C"/>
    <property type="match status" value="1"/>
</dbReference>
<keyword evidence="7" id="KW-0966">Cell projection</keyword>
<dbReference type="GO" id="GO:0071973">
    <property type="term" value="P:bacterial-type flagellum-dependent cell motility"/>
    <property type="evidence" value="ECO:0007669"/>
    <property type="project" value="InterPro"/>
</dbReference>
<keyword evidence="7" id="KW-0969">Cilium</keyword>
<dbReference type="Pfam" id="PF00669">
    <property type="entry name" value="Flagellin_N"/>
    <property type="match status" value="1"/>
</dbReference>
<feature type="domain" description="Flagellin N-terminal" evidence="5">
    <location>
        <begin position="15"/>
        <end position="138"/>
    </location>
</feature>
<protein>
    <submittedName>
        <fullName evidence="7">Flagellar hook-associated protein 3</fullName>
    </submittedName>
</protein>
<dbReference type="InterPro" id="IPR001492">
    <property type="entry name" value="Flagellin"/>
</dbReference>
<dbReference type="PANTHER" id="PTHR42792:SF1">
    <property type="entry name" value="FLAGELLAR HOOK-ASSOCIATED PROTEIN 3"/>
    <property type="match status" value="1"/>
</dbReference>
<evidence type="ECO:0000256" key="4">
    <source>
        <dbReference type="ARBA" id="ARBA00023143"/>
    </source>
</evidence>
<dbReference type="InterPro" id="IPR046358">
    <property type="entry name" value="Flagellin_C"/>
</dbReference>
<comment type="subcellular location">
    <subcellularLocation>
        <location evidence="1">Bacterial flagellum</location>
    </subcellularLocation>
    <subcellularLocation>
        <location evidence="2">Secreted</location>
    </subcellularLocation>
</comment>
<keyword evidence="4" id="KW-0975">Bacterial flagellum</keyword>
<evidence type="ECO:0000256" key="2">
    <source>
        <dbReference type="ARBA" id="ARBA00004613"/>
    </source>
</evidence>
<feature type="domain" description="Flagellin C-terminal" evidence="6">
    <location>
        <begin position="467"/>
        <end position="549"/>
    </location>
</feature>
<keyword evidence="8" id="KW-1185">Reference proteome</keyword>
<dbReference type="Proteomes" id="UP000317550">
    <property type="component" value="Chromosome"/>
</dbReference>
<evidence type="ECO:0000259" key="6">
    <source>
        <dbReference type="Pfam" id="PF00700"/>
    </source>
</evidence>
<dbReference type="GO" id="GO:0005198">
    <property type="term" value="F:structural molecule activity"/>
    <property type="evidence" value="ECO:0007669"/>
    <property type="project" value="InterPro"/>
</dbReference>